<dbReference type="EMBL" id="JANGCN010000010">
    <property type="protein sequence ID" value="MCQ5152876.1"/>
    <property type="molecule type" value="Genomic_DNA"/>
</dbReference>
<dbReference type="InterPro" id="IPR015122">
    <property type="entry name" value="Tn916-Xis"/>
</dbReference>
<accession>A0AAW5KIG6</accession>
<evidence type="ECO:0000313" key="2">
    <source>
        <dbReference type="Proteomes" id="UP001206236"/>
    </source>
</evidence>
<dbReference type="RefSeq" id="WP_181981517.1">
    <property type="nucleotide sequence ID" value="NZ_DAWBBB010000010.1"/>
</dbReference>
<dbReference type="AlphaFoldDB" id="A0AAW5KIG6"/>
<dbReference type="Pfam" id="PF09035">
    <property type="entry name" value="Tn916-Xis"/>
    <property type="match status" value="1"/>
</dbReference>
<dbReference type="Proteomes" id="UP001206236">
    <property type="component" value="Unassembled WGS sequence"/>
</dbReference>
<protein>
    <submittedName>
        <fullName evidence="1">Excisionase family DNA-binding protein</fullName>
    </submittedName>
</protein>
<dbReference type="InterPro" id="IPR038148">
    <property type="entry name" value="Tn1545/Tn916_Xis"/>
</dbReference>
<sequence length="71" mass="8546">MDMVRERELNVPIFQKQNLTIEEAAVYSNIGQHKLRELTADERCPFVLWVGNKRLIKRRQFDEYMSRAYSI</sequence>
<dbReference type="Gene3D" id="3.90.105.50">
    <property type="match status" value="1"/>
</dbReference>
<organism evidence="1 2">
    <name type="scientific">Ruminococcus bicirculans</name>
    <name type="common">ex Wegman et al. 2014</name>
    <dbReference type="NCBI Taxonomy" id="1160721"/>
    <lineage>
        <taxon>Bacteria</taxon>
        <taxon>Bacillati</taxon>
        <taxon>Bacillota</taxon>
        <taxon>Clostridia</taxon>
        <taxon>Eubacteriales</taxon>
        <taxon>Oscillospiraceae</taxon>
        <taxon>Ruminococcus</taxon>
    </lineage>
</organism>
<name>A0AAW5KIG6_9FIRM</name>
<evidence type="ECO:0000313" key="1">
    <source>
        <dbReference type="EMBL" id="MCQ5152876.1"/>
    </source>
</evidence>
<comment type="caution">
    <text evidence="1">The sequence shown here is derived from an EMBL/GenBank/DDBJ whole genome shotgun (WGS) entry which is preliminary data.</text>
</comment>
<reference evidence="1" key="1">
    <citation type="submission" date="2022-06" db="EMBL/GenBank/DDBJ databases">
        <title>Isolation of gut microbiota from human fecal samples.</title>
        <authorList>
            <person name="Pamer E.G."/>
            <person name="Barat B."/>
            <person name="Waligurski E."/>
            <person name="Medina S."/>
            <person name="Paddock L."/>
            <person name="Mostad J."/>
        </authorList>
    </citation>
    <scope>NUCLEOTIDE SEQUENCE</scope>
    <source>
        <strain evidence="1">DFI.5.57</strain>
    </source>
</reference>
<dbReference type="InterPro" id="IPR010093">
    <property type="entry name" value="SinI_DNA-bd"/>
</dbReference>
<gene>
    <name evidence="1" type="ORF">NE632_06090</name>
</gene>
<keyword evidence="1" id="KW-0238">DNA-binding</keyword>
<dbReference type="NCBIfam" id="TIGR01764">
    <property type="entry name" value="excise"/>
    <property type="match status" value="1"/>
</dbReference>
<proteinExistence type="predicted"/>
<dbReference type="GO" id="GO:0003677">
    <property type="term" value="F:DNA binding"/>
    <property type="evidence" value="ECO:0007669"/>
    <property type="project" value="UniProtKB-KW"/>
</dbReference>